<comment type="caution">
    <text evidence="4">The sequence shown here is derived from an EMBL/GenBank/DDBJ whole genome shotgun (WGS) entry which is preliminary data.</text>
</comment>
<dbReference type="SUPFAM" id="SSF52833">
    <property type="entry name" value="Thioredoxin-like"/>
    <property type="match status" value="1"/>
</dbReference>
<evidence type="ECO:0000256" key="1">
    <source>
        <dbReference type="ARBA" id="ARBA00011738"/>
    </source>
</evidence>
<dbReference type="GO" id="GO:0004364">
    <property type="term" value="F:glutathione transferase activity"/>
    <property type="evidence" value="ECO:0007669"/>
    <property type="project" value="TreeGrafter"/>
</dbReference>
<evidence type="ECO:0000313" key="5">
    <source>
        <dbReference type="Proteomes" id="UP000299102"/>
    </source>
</evidence>
<dbReference type="Gene3D" id="1.20.1050.10">
    <property type="match status" value="1"/>
</dbReference>
<dbReference type="GO" id="GO:0006749">
    <property type="term" value="P:glutathione metabolic process"/>
    <property type="evidence" value="ECO:0007669"/>
    <property type="project" value="TreeGrafter"/>
</dbReference>
<dbReference type="STRING" id="151549.A0A4C1Z354"/>
<dbReference type="PANTHER" id="PTHR43969:SF9">
    <property type="entry name" value="GLUTATHIONE S TRANSFERASE D10, ISOFORM A-RELATED"/>
    <property type="match status" value="1"/>
</dbReference>
<dbReference type="Proteomes" id="UP000299102">
    <property type="component" value="Unassembled WGS sequence"/>
</dbReference>
<evidence type="ECO:0000259" key="3">
    <source>
        <dbReference type="PROSITE" id="PS50405"/>
    </source>
</evidence>
<dbReference type="InterPro" id="IPR010987">
    <property type="entry name" value="Glutathione-S-Trfase_C-like"/>
</dbReference>
<accession>A0A4C1Z354</accession>
<dbReference type="FunFam" id="1.20.1050.10:FF:000007">
    <property type="entry name" value="Glutathione S-transferase 1-1"/>
    <property type="match status" value="1"/>
</dbReference>
<dbReference type="AlphaFoldDB" id="A0A4C1Z354"/>
<protein>
    <submittedName>
        <fullName evidence="4">Glutathione S-transferase 1</fullName>
    </submittedName>
</protein>
<dbReference type="InterPro" id="IPR004046">
    <property type="entry name" value="GST_C"/>
</dbReference>
<dbReference type="PANTHER" id="PTHR43969">
    <property type="entry name" value="GLUTATHIONE S TRANSFERASE D10, ISOFORM A-RELATED"/>
    <property type="match status" value="1"/>
</dbReference>
<gene>
    <name evidence="4" type="primary">GST1</name>
    <name evidence="4" type="ORF">EVAR_62336_1</name>
</gene>
<dbReference type="Pfam" id="PF00043">
    <property type="entry name" value="GST_C"/>
    <property type="match status" value="1"/>
</dbReference>
<proteinExistence type="predicted"/>
<dbReference type="InterPro" id="IPR004045">
    <property type="entry name" value="Glutathione_S-Trfase_N"/>
</dbReference>
<comment type="subunit">
    <text evidence="1">Homodimer.</text>
</comment>
<dbReference type="SFLD" id="SFLDG01153">
    <property type="entry name" value="Main.4:_Theta-like"/>
    <property type="match status" value="1"/>
</dbReference>
<evidence type="ECO:0000313" key="4">
    <source>
        <dbReference type="EMBL" id="GBP83026.1"/>
    </source>
</evidence>
<dbReference type="Gene3D" id="3.40.30.10">
    <property type="entry name" value="Glutaredoxin"/>
    <property type="match status" value="1"/>
</dbReference>
<dbReference type="InterPro" id="IPR036282">
    <property type="entry name" value="Glutathione-S-Trfase_C_sf"/>
</dbReference>
<dbReference type="EMBL" id="BGZK01001599">
    <property type="protein sequence ID" value="GBP83026.1"/>
    <property type="molecule type" value="Genomic_DNA"/>
</dbReference>
<keyword evidence="5" id="KW-1185">Reference proteome</keyword>
<feature type="domain" description="GST N-terminal" evidence="2">
    <location>
        <begin position="2"/>
        <end position="83"/>
    </location>
</feature>
<evidence type="ECO:0000259" key="2">
    <source>
        <dbReference type="PROSITE" id="PS50404"/>
    </source>
</evidence>
<keyword evidence="4" id="KW-0808">Transferase</keyword>
<reference evidence="4 5" key="1">
    <citation type="journal article" date="2019" name="Commun. Biol.">
        <title>The bagworm genome reveals a unique fibroin gene that provides high tensile strength.</title>
        <authorList>
            <person name="Kono N."/>
            <person name="Nakamura H."/>
            <person name="Ohtoshi R."/>
            <person name="Tomita M."/>
            <person name="Numata K."/>
            <person name="Arakawa K."/>
        </authorList>
    </citation>
    <scope>NUCLEOTIDE SEQUENCE [LARGE SCALE GENOMIC DNA]</scope>
</reference>
<organism evidence="4 5">
    <name type="scientific">Eumeta variegata</name>
    <name type="common">Bagworm moth</name>
    <name type="synonym">Eumeta japonica</name>
    <dbReference type="NCBI Taxonomy" id="151549"/>
    <lineage>
        <taxon>Eukaryota</taxon>
        <taxon>Metazoa</taxon>
        <taxon>Ecdysozoa</taxon>
        <taxon>Arthropoda</taxon>
        <taxon>Hexapoda</taxon>
        <taxon>Insecta</taxon>
        <taxon>Pterygota</taxon>
        <taxon>Neoptera</taxon>
        <taxon>Endopterygota</taxon>
        <taxon>Lepidoptera</taxon>
        <taxon>Glossata</taxon>
        <taxon>Ditrysia</taxon>
        <taxon>Tineoidea</taxon>
        <taxon>Psychidae</taxon>
        <taxon>Oiketicinae</taxon>
        <taxon>Eumeta</taxon>
    </lineage>
</organism>
<feature type="domain" description="GST C-terminal" evidence="3">
    <location>
        <begin position="91"/>
        <end position="223"/>
    </location>
</feature>
<dbReference type="SUPFAM" id="SSF47616">
    <property type="entry name" value="GST C-terminal domain-like"/>
    <property type="match status" value="1"/>
</dbReference>
<dbReference type="OrthoDB" id="422574at2759"/>
<dbReference type="CDD" id="cd03177">
    <property type="entry name" value="GST_C_Delta_Epsilon"/>
    <property type="match status" value="1"/>
</dbReference>
<dbReference type="Pfam" id="PF13417">
    <property type="entry name" value="GST_N_3"/>
    <property type="match status" value="1"/>
</dbReference>
<dbReference type="PROSITE" id="PS50405">
    <property type="entry name" value="GST_CTER"/>
    <property type="match status" value="1"/>
</dbReference>
<dbReference type="SFLD" id="SFLDS00019">
    <property type="entry name" value="Glutathione_Transferase_(cytos"/>
    <property type="match status" value="1"/>
</dbReference>
<sequence>MRTLVLHGFSASPPVRAVMMVGDMLGLKFEYVEPDLIAGDLAKPEYAAKNPMKTIPLLEDGDFSLSDSHAIVIYLLSKYGADNKEILYPSDHRDRAVLHQRMFFDTGILFPRMRAVTLPAFLGQTSGYTDEQKAQIEDAYGMLEGYLQKSPYVAGNHLTLADICVGATATSLHELIPVDADRFPNTAAWLNRISTEECFVKQNAPGCAALATIIKTNWKKKKGE</sequence>
<dbReference type="PROSITE" id="PS50404">
    <property type="entry name" value="GST_NTER"/>
    <property type="match status" value="1"/>
</dbReference>
<dbReference type="SFLD" id="SFLDG00358">
    <property type="entry name" value="Main_(cytGST)"/>
    <property type="match status" value="1"/>
</dbReference>
<name>A0A4C1Z354_EUMVA</name>
<dbReference type="InterPro" id="IPR036249">
    <property type="entry name" value="Thioredoxin-like_sf"/>
</dbReference>
<dbReference type="InterPro" id="IPR040079">
    <property type="entry name" value="Glutathione_S-Trfase"/>
</dbReference>